<protein>
    <submittedName>
        <fullName evidence="1">Uncharacterized protein</fullName>
    </submittedName>
</protein>
<dbReference type="Proteomes" id="UP001151760">
    <property type="component" value="Unassembled WGS sequence"/>
</dbReference>
<keyword evidence="2" id="KW-1185">Reference proteome</keyword>
<accession>A0ABQ5CDT6</accession>
<comment type="caution">
    <text evidence="1">The sequence shown here is derived from an EMBL/GenBank/DDBJ whole genome shotgun (WGS) entry which is preliminary data.</text>
</comment>
<evidence type="ECO:0000313" key="1">
    <source>
        <dbReference type="EMBL" id="GJT24242.1"/>
    </source>
</evidence>
<evidence type="ECO:0000313" key="2">
    <source>
        <dbReference type="Proteomes" id="UP001151760"/>
    </source>
</evidence>
<sequence>MIDDDLFTCDTHLGTIFNEFNRLNGMDDDLFTYVVKIPKISYSPSVDQQMDDLDNGNLDVYERKLCYDECEKMYAKIVNFINKRLVRLINVTVEQWLYLKYGDHMMVSNEVKESVIATWLIRSYKKQFEEYMEIKKQKEVYGLDANMEYDPSNVYFDEWLALKFSNYMTIDWYMKNALWIYCIRGDDEEVITNDELSNLGDGNLIEETKIAEIFKIETDIF</sequence>
<name>A0ABQ5CDT6_9ASTR</name>
<organism evidence="1 2">
    <name type="scientific">Tanacetum coccineum</name>
    <dbReference type="NCBI Taxonomy" id="301880"/>
    <lineage>
        <taxon>Eukaryota</taxon>
        <taxon>Viridiplantae</taxon>
        <taxon>Streptophyta</taxon>
        <taxon>Embryophyta</taxon>
        <taxon>Tracheophyta</taxon>
        <taxon>Spermatophyta</taxon>
        <taxon>Magnoliopsida</taxon>
        <taxon>eudicotyledons</taxon>
        <taxon>Gunneridae</taxon>
        <taxon>Pentapetalae</taxon>
        <taxon>asterids</taxon>
        <taxon>campanulids</taxon>
        <taxon>Asterales</taxon>
        <taxon>Asteraceae</taxon>
        <taxon>Asteroideae</taxon>
        <taxon>Anthemideae</taxon>
        <taxon>Anthemidinae</taxon>
        <taxon>Tanacetum</taxon>
    </lineage>
</organism>
<gene>
    <name evidence="1" type="ORF">Tco_0894179</name>
</gene>
<reference evidence="1" key="1">
    <citation type="journal article" date="2022" name="Int. J. Mol. Sci.">
        <title>Draft Genome of Tanacetum Coccineum: Genomic Comparison of Closely Related Tanacetum-Family Plants.</title>
        <authorList>
            <person name="Yamashiro T."/>
            <person name="Shiraishi A."/>
            <person name="Nakayama K."/>
            <person name="Satake H."/>
        </authorList>
    </citation>
    <scope>NUCLEOTIDE SEQUENCE</scope>
</reference>
<dbReference type="EMBL" id="BQNB010014120">
    <property type="protein sequence ID" value="GJT24242.1"/>
    <property type="molecule type" value="Genomic_DNA"/>
</dbReference>
<reference evidence="1" key="2">
    <citation type="submission" date="2022-01" db="EMBL/GenBank/DDBJ databases">
        <authorList>
            <person name="Yamashiro T."/>
            <person name="Shiraishi A."/>
            <person name="Satake H."/>
            <person name="Nakayama K."/>
        </authorList>
    </citation>
    <scope>NUCLEOTIDE SEQUENCE</scope>
</reference>
<proteinExistence type="predicted"/>